<dbReference type="Proteomes" id="UP000070299">
    <property type="component" value="Unassembled WGS sequence"/>
</dbReference>
<keyword evidence="1" id="KW-0812">Transmembrane</keyword>
<evidence type="ECO:0008006" key="4">
    <source>
        <dbReference type="Google" id="ProtNLM"/>
    </source>
</evidence>
<dbReference type="EMBL" id="LSNE01000009">
    <property type="protein sequence ID" value="KXI27766.1"/>
    <property type="molecule type" value="Genomic_DNA"/>
</dbReference>
<proteinExistence type="predicted"/>
<reference evidence="3" key="1">
    <citation type="submission" date="2016-02" db="EMBL/GenBank/DDBJ databases">
        <authorList>
            <person name="Schultz-Johansen M."/>
            <person name="Glaring M.A."/>
            <person name="Bech P.K."/>
            <person name="Stougaard P."/>
        </authorList>
    </citation>
    <scope>NUCLEOTIDE SEQUENCE [LARGE SCALE GENOMIC DNA]</scope>
    <source>
        <strain evidence="3">S66</strain>
    </source>
</reference>
<feature type="transmembrane region" description="Helical" evidence="1">
    <location>
        <begin position="6"/>
        <end position="25"/>
    </location>
</feature>
<dbReference type="OrthoDB" id="5772882at2"/>
<organism evidence="2 3">
    <name type="scientific">Paraglaciecola hydrolytica</name>
    <dbReference type="NCBI Taxonomy" id="1799789"/>
    <lineage>
        <taxon>Bacteria</taxon>
        <taxon>Pseudomonadati</taxon>
        <taxon>Pseudomonadota</taxon>
        <taxon>Gammaproteobacteria</taxon>
        <taxon>Alteromonadales</taxon>
        <taxon>Alteromonadaceae</taxon>
        <taxon>Paraglaciecola</taxon>
    </lineage>
</organism>
<protein>
    <recommendedName>
        <fullName evidence="4">Phage shock protein B</fullName>
    </recommendedName>
</protein>
<sequence length="88" mass="9883">MDEGMTFVLIILFAFVLPIVVIGTWTSHKKDMAKLNASLNSSEKTNVLNELAAVKSRLEVLEAIVTDKKYQLSQEISDLRSTEKSRIN</sequence>
<keyword evidence="1" id="KW-0472">Membrane</keyword>
<keyword evidence="3" id="KW-1185">Reference proteome</keyword>
<keyword evidence="1" id="KW-1133">Transmembrane helix</keyword>
<evidence type="ECO:0000256" key="1">
    <source>
        <dbReference type="SAM" id="Phobius"/>
    </source>
</evidence>
<evidence type="ECO:0000313" key="2">
    <source>
        <dbReference type="EMBL" id="KXI27766.1"/>
    </source>
</evidence>
<accession>A0A148KN67</accession>
<gene>
    <name evidence="2" type="ORF">AX660_19685</name>
</gene>
<evidence type="ECO:0000313" key="3">
    <source>
        <dbReference type="Proteomes" id="UP000070299"/>
    </source>
</evidence>
<comment type="caution">
    <text evidence="2">The sequence shown here is derived from an EMBL/GenBank/DDBJ whole genome shotgun (WGS) entry which is preliminary data.</text>
</comment>
<name>A0A148KN67_9ALTE</name>
<dbReference type="AlphaFoldDB" id="A0A148KN67"/>